<dbReference type="GO" id="GO:0003677">
    <property type="term" value="F:DNA binding"/>
    <property type="evidence" value="ECO:0007669"/>
    <property type="project" value="TreeGrafter"/>
</dbReference>
<gene>
    <name evidence="4" type="ORF">GLOTRDRAFT_139435</name>
</gene>
<evidence type="ECO:0000313" key="4">
    <source>
        <dbReference type="EMBL" id="EPQ54009.1"/>
    </source>
</evidence>
<dbReference type="OrthoDB" id="6259853at2759"/>
<reference evidence="4 5" key="1">
    <citation type="journal article" date="2012" name="Science">
        <title>The Paleozoic origin of enzymatic lignin decomposition reconstructed from 31 fungal genomes.</title>
        <authorList>
            <person name="Floudas D."/>
            <person name="Binder M."/>
            <person name="Riley R."/>
            <person name="Barry K."/>
            <person name="Blanchette R.A."/>
            <person name="Henrissat B."/>
            <person name="Martinez A.T."/>
            <person name="Otillar R."/>
            <person name="Spatafora J.W."/>
            <person name="Yadav J.S."/>
            <person name="Aerts A."/>
            <person name="Benoit I."/>
            <person name="Boyd A."/>
            <person name="Carlson A."/>
            <person name="Copeland A."/>
            <person name="Coutinho P.M."/>
            <person name="de Vries R.P."/>
            <person name="Ferreira P."/>
            <person name="Findley K."/>
            <person name="Foster B."/>
            <person name="Gaskell J."/>
            <person name="Glotzer D."/>
            <person name="Gorecki P."/>
            <person name="Heitman J."/>
            <person name="Hesse C."/>
            <person name="Hori C."/>
            <person name="Igarashi K."/>
            <person name="Jurgens J.A."/>
            <person name="Kallen N."/>
            <person name="Kersten P."/>
            <person name="Kohler A."/>
            <person name="Kuees U."/>
            <person name="Kumar T.K.A."/>
            <person name="Kuo A."/>
            <person name="LaButti K."/>
            <person name="Larrondo L.F."/>
            <person name="Lindquist E."/>
            <person name="Ling A."/>
            <person name="Lombard V."/>
            <person name="Lucas S."/>
            <person name="Lundell T."/>
            <person name="Martin R."/>
            <person name="McLaughlin D.J."/>
            <person name="Morgenstern I."/>
            <person name="Morin E."/>
            <person name="Murat C."/>
            <person name="Nagy L.G."/>
            <person name="Nolan M."/>
            <person name="Ohm R.A."/>
            <person name="Patyshakuliyeva A."/>
            <person name="Rokas A."/>
            <person name="Ruiz-Duenas F.J."/>
            <person name="Sabat G."/>
            <person name="Salamov A."/>
            <person name="Samejima M."/>
            <person name="Schmutz J."/>
            <person name="Slot J.C."/>
            <person name="St John F."/>
            <person name="Stenlid J."/>
            <person name="Sun H."/>
            <person name="Sun S."/>
            <person name="Syed K."/>
            <person name="Tsang A."/>
            <person name="Wiebenga A."/>
            <person name="Young D."/>
            <person name="Pisabarro A."/>
            <person name="Eastwood D.C."/>
            <person name="Martin F."/>
            <person name="Cullen D."/>
            <person name="Grigoriev I.V."/>
            <person name="Hibbett D.S."/>
        </authorList>
    </citation>
    <scope>NUCLEOTIDE SEQUENCE [LARGE SCALE GENOMIC DNA]</scope>
    <source>
        <strain evidence="4 5">ATCC 11539</strain>
    </source>
</reference>
<feature type="compositionally biased region" description="Polar residues" evidence="3">
    <location>
        <begin position="258"/>
        <end position="279"/>
    </location>
</feature>
<dbReference type="STRING" id="670483.S7RMU7"/>
<feature type="compositionally biased region" description="Polar residues" evidence="3">
    <location>
        <begin position="410"/>
        <end position="421"/>
    </location>
</feature>
<name>S7RMU7_GLOTA</name>
<dbReference type="Pfam" id="PF08243">
    <property type="entry name" value="SPT2"/>
    <property type="match status" value="1"/>
</dbReference>
<dbReference type="GO" id="GO:0005730">
    <property type="term" value="C:nucleolus"/>
    <property type="evidence" value="ECO:0007669"/>
    <property type="project" value="TreeGrafter"/>
</dbReference>
<evidence type="ECO:0008006" key="6">
    <source>
        <dbReference type="Google" id="ProtNLM"/>
    </source>
</evidence>
<feature type="region of interest" description="Disordered" evidence="3">
    <location>
        <begin position="1"/>
        <end position="194"/>
    </location>
</feature>
<evidence type="ECO:0000313" key="5">
    <source>
        <dbReference type="Proteomes" id="UP000030669"/>
    </source>
</evidence>
<dbReference type="GO" id="GO:0006360">
    <property type="term" value="P:transcription by RNA polymerase I"/>
    <property type="evidence" value="ECO:0007669"/>
    <property type="project" value="TreeGrafter"/>
</dbReference>
<comment type="similarity">
    <text evidence="1">Belongs to the SPT2 family.</text>
</comment>
<evidence type="ECO:0000256" key="3">
    <source>
        <dbReference type="SAM" id="MobiDB-lite"/>
    </source>
</evidence>
<feature type="compositionally biased region" description="Low complexity" evidence="3">
    <location>
        <begin position="373"/>
        <end position="383"/>
    </location>
</feature>
<proteinExistence type="inferred from homology"/>
<dbReference type="InterPro" id="IPR013256">
    <property type="entry name" value="Chromatin_SPT2"/>
</dbReference>
<feature type="region of interest" description="Disordered" evidence="3">
    <location>
        <begin position="469"/>
        <end position="500"/>
    </location>
</feature>
<organism evidence="4 5">
    <name type="scientific">Gloeophyllum trabeum (strain ATCC 11539 / FP-39264 / Madison 617)</name>
    <name type="common">Brown rot fungus</name>
    <dbReference type="NCBI Taxonomy" id="670483"/>
    <lineage>
        <taxon>Eukaryota</taxon>
        <taxon>Fungi</taxon>
        <taxon>Dikarya</taxon>
        <taxon>Basidiomycota</taxon>
        <taxon>Agaricomycotina</taxon>
        <taxon>Agaricomycetes</taxon>
        <taxon>Gloeophyllales</taxon>
        <taxon>Gloeophyllaceae</taxon>
        <taxon>Gloeophyllum</taxon>
    </lineage>
</organism>
<feature type="region of interest" description="Disordered" evidence="3">
    <location>
        <begin position="222"/>
        <end position="421"/>
    </location>
</feature>
<feature type="compositionally biased region" description="Polar residues" evidence="3">
    <location>
        <begin position="349"/>
        <end position="366"/>
    </location>
</feature>
<dbReference type="PANTHER" id="PTHR22691:SF8">
    <property type="entry name" value="PROTEIN SPT2 HOMOLOG"/>
    <property type="match status" value="1"/>
</dbReference>
<dbReference type="OMA" id="QYRSEFR"/>
<keyword evidence="2" id="KW-0175">Coiled coil</keyword>
<evidence type="ECO:0000256" key="1">
    <source>
        <dbReference type="ARBA" id="ARBA00006461"/>
    </source>
</evidence>
<dbReference type="eggNOG" id="ENOG502QRJX">
    <property type="taxonomic scope" value="Eukaryota"/>
</dbReference>
<dbReference type="EMBL" id="KB469304">
    <property type="protein sequence ID" value="EPQ54009.1"/>
    <property type="molecule type" value="Genomic_DNA"/>
</dbReference>
<accession>S7RMU7</accession>
<feature type="compositionally biased region" description="Polar residues" evidence="3">
    <location>
        <begin position="175"/>
        <end position="192"/>
    </location>
</feature>
<protein>
    <recommendedName>
        <fullName evidence="6">SPT2-domain-containing protein</fullName>
    </recommendedName>
</protein>
<sequence length="500" mass="55586">MSSFAALMALSATQTKENEQMVKNALAEKRKREEEKRKEQERKEKLEREREAKMRLKKLEEQQREKERQERLEKERRAKEEELRRREEEQRLALMYGPKKSKVDYPTSSSSSRDEVRRQRMPSPDDAGPSALTREEKRQRKMAMEFRRSYGSSGGGARRSGYGKAGRLLPGGAVNITTDTPPSPGQGDSHQSVKARLAAIPNTLTKLNVNKRDTRTIDEILQDRAKERESKVLAGDQAREFNDWFGSSKKKEKEKSTARSATPNTGSNTPSQVRSTKSASPGLFSDSGAPPTQTKKSAPASNASPVPTTIPKLSAASTAKSATASKAAVARPAPLDMRSLSSVKAGMNGTKTPTSAVKATGSTKLSTALGKQAVSSYASSVAAAKKRPRSPSYSPSPSPPPTNKRRAMSSGPSRTGVSDISSEIWKIFGKDRSRYMERDVLSDDEDMEVDARLLEAEEKRSARIAKKEDELALQEEMRREEEKRRKRKEREARERAATRN</sequence>
<feature type="compositionally biased region" description="Polar residues" evidence="3">
    <location>
        <begin position="290"/>
        <end position="307"/>
    </location>
</feature>
<dbReference type="SMART" id="SM00784">
    <property type="entry name" value="SPT2"/>
    <property type="match status" value="1"/>
</dbReference>
<feature type="compositionally biased region" description="Basic and acidic residues" evidence="3">
    <location>
        <begin position="133"/>
        <end position="148"/>
    </location>
</feature>
<feature type="compositionally biased region" description="Basic and acidic residues" evidence="3">
    <location>
        <begin position="222"/>
        <end position="242"/>
    </location>
</feature>
<dbReference type="RefSeq" id="XP_007867363.1">
    <property type="nucleotide sequence ID" value="XM_007869172.1"/>
</dbReference>
<dbReference type="KEGG" id="gtr:GLOTRDRAFT_139435"/>
<dbReference type="GO" id="GO:0042393">
    <property type="term" value="F:histone binding"/>
    <property type="evidence" value="ECO:0007669"/>
    <property type="project" value="TreeGrafter"/>
</dbReference>
<evidence type="ECO:0000256" key="2">
    <source>
        <dbReference type="ARBA" id="ARBA00023054"/>
    </source>
</evidence>
<dbReference type="PANTHER" id="PTHR22691">
    <property type="entry name" value="YEAST SPT2-RELATED"/>
    <property type="match status" value="1"/>
</dbReference>
<keyword evidence="5" id="KW-1185">Reference proteome</keyword>
<dbReference type="AlphaFoldDB" id="S7RMU7"/>
<feature type="compositionally biased region" description="Basic and acidic residues" evidence="3">
    <location>
        <begin position="16"/>
        <end position="91"/>
    </location>
</feature>
<dbReference type="HOGENOM" id="CLU_046161_0_0_1"/>
<dbReference type="GeneID" id="19304248"/>
<feature type="compositionally biased region" description="Low complexity" evidence="3">
    <location>
        <begin position="314"/>
        <end position="328"/>
    </location>
</feature>
<dbReference type="Proteomes" id="UP000030669">
    <property type="component" value="Unassembled WGS sequence"/>
</dbReference>
<dbReference type="GO" id="GO:0006334">
    <property type="term" value="P:nucleosome assembly"/>
    <property type="evidence" value="ECO:0007669"/>
    <property type="project" value="TreeGrafter"/>
</dbReference>
<feature type="compositionally biased region" description="Low complexity" evidence="3">
    <location>
        <begin position="1"/>
        <end position="12"/>
    </location>
</feature>